<reference evidence="4" key="1">
    <citation type="journal article" date="2023" name="Mol. Phylogenet. Evol.">
        <title>Genome-scale phylogeny and comparative genomics of the fungal order Sordariales.</title>
        <authorList>
            <person name="Hensen N."/>
            <person name="Bonometti L."/>
            <person name="Westerberg I."/>
            <person name="Brannstrom I.O."/>
            <person name="Guillou S."/>
            <person name="Cros-Aarteil S."/>
            <person name="Calhoun S."/>
            <person name="Haridas S."/>
            <person name="Kuo A."/>
            <person name="Mondo S."/>
            <person name="Pangilinan J."/>
            <person name="Riley R."/>
            <person name="LaButti K."/>
            <person name="Andreopoulos B."/>
            <person name="Lipzen A."/>
            <person name="Chen C."/>
            <person name="Yan M."/>
            <person name="Daum C."/>
            <person name="Ng V."/>
            <person name="Clum A."/>
            <person name="Steindorff A."/>
            <person name="Ohm R.A."/>
            <person name="Martin F."/>
            <person name="Silar P."/>
            <person name="Natvig D.O."/>
            <person name="Lalanne C."/>
            <person name="Gautier V."/>
            <person name="Ament-Velasquez S.L."/>
            <person name="Kruys A."/>
            <person name="Hutchinson M.I."/>
            <person name="Powell A.J."/>
            <person name="Barry K."/>
            <person name="Miller A.N."/>
            <person name="Grigoriev I.V."/>
            <person name="Debuchy R."/>
            <person name="Gladieux P."/>
            <person name="Hiltunen Thoren M."/>
            <person name="Johannesson H."/>
        </authorList>
    </citation>
    <scope>NUCLEOTIDE SEQUENCE</scope>
    <source>
        <strain evidence="4">CBS 955.72</strain>
    </source>
</reference>
<dbReference type="PANTHER" id="PTHR35185:SF2">
    <property type="entry name" value="EXTRACELLULAR PROLINE-SERINE RICH PROTEIN (AFU_ORTHOLOGUE AFUA_8G07090)"/>
    <property type="match status" value="1"/>
</dbReference>
<dbReference type="InterPro" id="IPR052479">
    <property type="entry name" value="GPI-anchor_Adhesion_Reg"/>
</dbReference>
<dbReference type="InterPro" id="IPR018466">
    <property type="entry name" value="Kre9/Knh1-like_N"/>
</dbReference>
<reference evidence="4" key="2">
    <citation type="submission" date="2023-06" db="EMBL/GenBank/DDBJ databases">
        <authorList>
            <consortium name="Lawrence Berkeley National Laboratory"/>
            <person name="Haridas S."/>
            <person name="Hensen N."/>
            <person name="Bonometti L."/>
            <person name="Westerberg I."/>
            <person name="Brannstrom I.O."/>
            <person name="Guillou S."/>
            <person name="Cros-Aarteil S."/>
            <person name="Calhoun S."/>
            <person name="Kuo A."/>
            <person name="Mondo S."/>
            <person name="Pangilinan J."/>
            <person name="Riley R."/>
            <person name="Labutti K."/>
            <person name="Andreopoulos B."/>
            <person name="Lipzen A."/>
            <person name="Chen C."/>
            <person name="Yanf M."/>
            <person name="Daum C."/>
            <person name="Ng V."/>
            <person name="Clum A."/>
            <person name="Steindorff A."/>
            <person name="Ohm R."/>
            <person name="Martin F."/>
            <person name="Silar P."/>
            <person name="Natvig D."/>
            <person name="Lalanne C."/>
            <person name="Gautier V."/>
            <person name="Ament-Velasquez S.L."/>
            <person name="Kruys A."/>
            <person name="Hutchinson M.I."/>
            <person name="Powell A.J."/>
            <person name="Barry K."/>
            <person name="Miller A.N."/>
            <person name="Grigoriev I.V."/>
            <person name="Debuchy R."/>
            <person name="Gladieux P."/>
            <person name="Thoren M.H."/>
            <person name="Johannesson H."/>
        </authorList>
    </citation>
    <scope>NUCLEOTIDE SEQUENCE</scope>
    <source>
        <strain evidence="4">CBS 955.72</strain>
    </source>
</reference>
<keyword evidence="5" id="KW-1185">Reference proteome</keyword>
<evidence type="ECO:0000313" key="5">
    <source>
        <dbReference type="Proteomes" id="UP001275084"/>
    </source>
</evidence>
<protein>
    <submittedName>
        <fullName evidence="4">Ser-Thr-rich glycosyl-phosphatidyl-inositol-anchored membrane family-domain-containing protein</fullName>
    </submittedName>
</protein>
<feature type="chain" id="PRO_5042607830" evidence="2">
    <location>
        <begin position="17"/>
        <end position="232"/>
    </location>
</feature>
<organism evidence="4 5">
    <name type="scientific">Lasiosphaeria hispida</name>
    <dbReference type="NCBI Taxonomy" id="260671"/>
    <lineage>
        <taxon>Eukaryota</taxon>
        <taxon>Fungi</taxon>
        <taxon>Dikarya</taxon>
        <taxon>Ascomycota</taxon>
        <taxon>Pezizomycotina</taxon>
        <taxon>Sordariomycetes</taxon>
        <taxon>Sordariomycetidae</taxon>
        <taxon>Sordariales</taxon>
        <taxon>Lasiosphaeriaceae</taxon>
        <taxon>Lasiosphaeria</taxon>
    </lineage>
</organism>
<name>A0AAJ0HUJ0_9PEZI</name>
<proteinExistence type="predicted"/>
<evidence type="ECO:0000313" key="4">
    <source>
        <dbReference type="EMBL" id="KAK3363160.1"/>
    </source>
</evidence>
<evidence type="ECO:0000256" key="1">
    <source>
        <dbReference type="ARBA" id="ARBA00022729"/>
    </source>
</evidence>
<evidence type="ECO:0000259" key="3">
    <source>
        <dbReference type="Pfam" id="PF10342"/>
    </source>
</evidence>
<accession>A0AAJ0HUJ0</accession>
<keyword evidence="1 2" id="KW-0732">Signal</keyword>
<dbReference type="EMBL" id="JAUIQD010000001">
    <property type="protein sequence ID" value="KAK3363160.1"/>
    <property type="molecule type" value="Genomic_DNA"/>
</dbReference>
<gene>
    <name evidence="4" type="ORF">B0T25DRAFT_31925</name>
</gene>
<comment type="caution">
    <text evidence="4">The sequence shown here is derived from an EMBL/GenBank/DDBJ whole genome shotgun (WGS) entry which is preliminary data.</text>
</comment>
<feature type="signal peptide" evidence="2">
    <location>
        <begin position="1"/>
        <end position="16"/>
    </location>
</feature>
<dbReference type="AlphaFoldDB" id="A0AAJ0HUJ0"/>
<dbReference type="Pfam" id="PF10342">
    <property type="entry name" value="Kre9_KNH"/>
    <property type="match status" value="1"/>
</dbReference>
<evidence type="ECO:0000256" key="2">
    <source>
        <dbReference type="SAM" id="SignalP"/>
    </source>
</evidence>
<dbReference type="Proteomes" id="UP001275084">
    <property type="component" value="Unassembled WGS sequence"/>
</dbReference>
<dbReference type="PANTHER" id="PTHR35185">
    <property type="entry name" value="SERINE/THREONINE-RICH PROTEIN ADG2-RELATED"/>
    <property type="match status" value="1"/>
</dbReference>
<sequence>MRFATMVALAAPLVSAIEFLAPEANSTLSKGEEYHLKWDTVDTDPGSFSIYLVNFFNWPPLYTPLAYDIETSAGWATVKVPCGIDTSYGYQFNAINGTNTYVIYAQTPKFYISGGPCIDPTPSTPTCAAATVTVTVSKTLHSGNSTGWPTPAPHKPSPLPGKCPDTIGWGESGYHYPVTLTAPPHGPGSWPAATTQAPGAWPSKDAELASTSTIYQTVYKDLSEVDDDWCHC</sequence>
<feature type="domain" description="Yeast cell wall synthesis Kre9/Knh1-like N-terminal" evidence="3">
    <location>
        <begin position="22"/>
        <end position="112"/>
    </location>
</feature>